<evidence type="ECO:0000313" key="3">
    <source>
        <dbReference type="Proteomes" id="UP000823775"/>
    </source>
</evidence>
<name>A0ABS8WGQ9_DATST</name>
<feature type="non-terminal residue" evidence="2">
    <location>
        <position position="1"/>
    </location>
</feature>
<dbReference type="Proteomes" id="UP000823775">
    <property type="component" value="Unassembled WGS sequence"/>
</dbReference>
<reference evidence="2 3" key="1">
    <citation type="journal article" date="2021" name="BMC Genomics">
        <title>Datura genome reveals duplications of psychoactive alkaloid biosynthetic genes and high mutation rate following tissue culture.</title>
        <authorList>
            <person name="Rajewski A."/>
            <person name="Carter-House D."/>
            <person name="Stajich J."/>
            <person name="Litt A."/>
        </authorList>
    </citation>
    <scope>NUCLEOTIDE SEQUENCE [LARGE SCALE GENOMIC DNA]</scope>
    <source>
        <strain evidence="2">AR-01</strain>
    </source>
</reference>
<organism evidence="2 3">
    <name type="scientific">Datura stramonium</name>
    <name type="common">Jimsonweed</name>
    <name type="synonym">Common thornapple</name>
    <dbReference type="NCBI Taxonomy" id="4076"/>
    <lineage>
        <taxon>Eukaryota</taxon>
        <taxon>Viridiplantae</taxon>
        <taxon>Streptophyta</taxon>
        <taxon>Embryophyta</taxon>
        <taxon>Tracheophyta</taxon>
        <taxon>Spermatophyta</taxon>
        <taxon>Magnoliopsida</taxon>
        <taxon>eudicotyledons</taxon>
        <taxon>Gunneridae</taxon>
        <taxon>Pentapetalae</taxon>
        <taxon>asterids</taxon>
        <taxon>lamiids</taxon>
        <taxon>Solanales</taxon>
        <taxon>Solanaceae</taxon>
        <taxon>Solanoideae</taxon>
        <taxon>Datureae</taxon>
        <taxon>Datura</taxon>
    </lineage>
</organism>
<evidence type="ECO:0000313" key="2">
    <source>
        <dbReference type="EMBL" id="MCE3049227.1"/>
    </source>
</evidence>
<keyword evidence="3" id="KW-1185">Reference proteome</keyword>
<accession>A0ABS8WGQ9</accession>
<evidence type="ECO:0000256" key="1">
    <source>
        <dbReference type="SAM" id="MobiDB-lite"/>
    </source>
</evidence>
<sequence length="99" mass="10583">GDDPFIDLLGEQPKAGAKKEMRLKEMRAHVGGASSSSTPRSDEHMTGGTFTSESQTLFTLPPATEVFPPNTMSSEVTIGITVEVPRVTLPQIIVPDSEV</sequence>
<protein>
    <submittedName>
        <fullName evidence="2">Uncharacterized protein</fullName>
    </submittedName>
</protein>
<comment type="caution">
    <text evidence="2">The sequence shown here is derived from an EMBL/GenBank/DDBJ whole genome shotgun (WGS) entry which is preliminary data.</text>
</comment>
<dbReference type="EMBL" id="JACEIK010006768">
    <property type="protein sequence ID" value="MCE3049227.1"/>
    <property type="molecule type" value="Genomic_DNA"/>
</dbReference>
<feature type="region of interest" description="Disordered" evidence="1">
    <location>
        <begin position="27"/>
        <end position="55"/>
    </location>
</feature>
<gene>
    <name evidence="2" type="ORF">HAX54_044419</name>
</gene>
<proteinExistence type="predicted"/>